<name>A0A5N6KAZ1_MONLA</name>
<evidence type="ECO:0000256" key="4">
    <source>
        <dbReference type="ARBA" id="ARBA00023136"/>
    </source>
</evidence>
<feature type="compositionally biased region" description="Low complexity" evidence="6">
    <location>
        <begin position="308"/>
        <end position="326"/>
    </location>
</feature>
<evidence type="ECO:0000256" key="5">
    <source>
        <dbReference type="ARBA" id="ARBA00038359"/>
    </source>
</evidence>
<keyword evidence="2 7" id="KW-0812">Transmembrane</keyword>
<keyword evidence="4 7" id="KW-0472">Membrane</keyword>
<dbReference type="Proteomes" id="UP000326757">
    <property type="component" value="Unassembled WGS sequence"/>
</dbReference>
<feature type="transmembrane region" description="Helical" evidence="7">
    <location>
        <begin position="257"/>
        <end position="276"/>
    </location>
</feature>
<feature type="domain" description="Rhodopsin" evidence="8">
    <location>
        <begin position="44"/>
        <end position="282"/>
    </location>
</feature>
<evidence type="ECO:0000259" key="8">
    <source>
        <dbReference type="Pfam" id="PF20684"/>
    </source>
</evidence>
<evidence type="ECO:0000256" key="1">
    <source>
        <dbReference type="ARBA" id="ARBA00004141"/>
    </source>
</evidence>
<comment type="similarity">
    <text evidence="5">Belongs to the SAT4 family.</text>
</comment>
<evidence type="ECO:0000256" key="7">
    <source>
        <dbReference type="SAM" id="Phobius"/>
    </source>
</evidence>
<feature type="transmembrane region" description="Helical" evidence="7">
    <location>
        <begin position="60"/>
        <end position="80"/>
    </location>
</feature>
<dbReference type="PANTHER" id="PTHR33048">
    <property type="entry name" value="PTH11-LIKE INTEGRAL MEMBRANE PROTEIN (AFU_ORTHOLOGUE AFUA_5G11245)"/>
    <property type="match status" value="1"/>
</dbReference>
<evidence type="ECO:0000256" key="2">
    <source>
        <dbReference type="ARBA" id="ARBA00022692"/>
    </source>
</evidence>
<keyword evidence="10" id="KW-1185">Reference proteome</keyword>
<dbReference type="PANTHER" id="PTHR33048:SF129">
    <property type="entry name" value="INTEGRAL MEMBRANE PROTEIN-RELATED"/>
    <property type="match status" value="1"/>
</dbReference>
<feature type="compositionally biased region" description="Basic and acidic residues" evidence="6">
    <location>
        <begin position="370"/>
        <end position="399"/>
    </location>
</feature>
<comment type="subcellular location">
    <subcellularLocation>
        <location evidence="1">Membrane</location>
        <topology evidence="1">Multi-pass membrane protein</topology>
    </subcellularLocation>
</comment>
<evidence type="ECO:0000313" key="9">
    <source>
        <dbReference type="EMBL" id="KAB8300366.1"/>
    </source>
</evidence>
<dbReference type="InterPro" id="IPR049326">
    <property type="entry name" value="Rhodopsin_dom_fungi"/>
</dbReference>
<feature type="transmembrane region" description="Helical" evidence="7">
    <location>
        <begin position="219"/>
        <end position="242"/>
    </location>
</feature>
<feature type="transmembrane region" description="Helical" evidence="7">
    <location>
        <begin position="140"/>
        <end position="161"/>
    </location>
</feature>
<reference evidence="9 10" key="1">
    <citation type="submission" date="2019-06" db="EMBL/GenBank/DDBJ databases">
        <title>Genome Sequence of the Brown Rot Fungal Pathogen Monilinia laxa.</title>
        <authorList>
            <person name="De Miccolis Angelini R.M."/>
            <person name="Landi L."/>
            <person name="Abate D."/>
            <person name="Pollastro S."/>
            <person name="Romanazzi G."/>
            <person name="Faretra F."/>
        </authorList>
    </citation>
    <scope>NUCLEOTIDE SEQUENCE [LARGE SCALE GENOMIC DNA]</scope>
    <source>
        <strain evidence="9 10">Mlax316</strain>
    </source>
</reference>
<feature type="compositionally biased region" description="Polar residues" evidence="6">
    <location>
        <begin position="356"/>
        <end position="366"/>
    </location>
</feature>
<feature type="transmembrane region" description="Helical" evidence="7">
    <location>
        <begin position="187"/>
        <end position="207"/>
    </location>
</feature>
<evidence type="ECO:0000256" key="6">
    <source>
        <dbReference type="SAM" id="MobiDB-lite"/>
    </source>
</evidence>
<dbReference type="OrthoDB" id="4525788at2759"/>
<evidence type="ECO:0000313" key="10">
    <source>
        <dbReference type="Proteomes" id="UP000326757"/>
    </source>
</evidence>
<dbReference type="InterPro" id="IPR052337">
    <property type="entry name" value="SAT4-like"/>
</dbReference>
<keyword evidence="3 7" id="KW-1133">Transmembrane helix</keyword>
<dbReference type="EMBL" id="VIGI01000005">
    <property type="protein sequence ID" value="KAB8300366.1"/>
    <property type="molecule type" value="Genomic_DNA"/>
</dbReference>
<proteinExistence type="inferred from homology"/>
<feature type="region of interest" description="Disordered" evidence="6">
    <location>
        <begin position="300"/>
        <end position="399"/>
    </location>
</feature>
<dbReference type="GO" id="GO:0016020">
    <property type="term" value="C:membrane"/>
    <property type="evidence" value="ECO:0007669"/>
    <property type="project" value="UniProtKB-SubCell"/>
</dbReference>
<evidence type="ECO:0000256" key="3">
    <source>
        <dbReference type="ARBA" id="ARBA00022989"/>
    </source>
</evidence>
<feature type="compositionally biased region" description="Basic and acidic residues" evidence="6">
    <location>
        <begin position="333"/>
        <end position="342"/>
    </location>
</feature>
<accession>A0A5N6KAZ1</accession>
<comment type="caution">
    <text evidence="9">The sequence shown here is derived from an EMBL/GenBank/DDBJ whole genome shotgun (WGS) entry which is preliminary data.</text>
</comment>
<dbReference type="AlphaFoldDB" id="A0A5N6KAZ1"/>
<protein>
    <recommendedName>
        <fullName evidence="8">Rhodopsin domain-containing protein</fullName>
    </recommendedName>
</protein>
<gene>
    <name evidence="9" type="ORF">EYC80_000549</name>
</gene>
<organism evidence="9 10">
    <name type="scientific">Monilinia laxa</name>
    <name type="common">Brown rot fungus</name>
    <name type="synonym">Sclerotinia laxa</name>
    <dbReference type="NCBI Taxonomy" id="61186"/>
    <lineage>
        <taxon>Eukaryota</taxon>
        <taxon>Fungi</taxon>
        <taxon>Dikarya</taxon>
        <taxon>Ascomycota</taxon>
        <taxon>Pezizomycotina</taxon>
        <taxon>Leotiomycetes</taxon>
        <taxon>Helotiales</taxon>
        <taxon>Sclerotiniaceae</taxon>
        <taxon>Monilinia</taxon>
    </lineage>
</organism>
<sequence length="435" mass="49282">MQLPSLETLATWPKPNYVDPETRGKGVLIVNLILFPVALTIILIRLYTRLHISKSFGLDDWLIIAAMLPATTFAILAILAEEAFKFNRHIWDVPTTHVTFGLQFVMITQIVFTFSQTLTKCSMMALLYRILSNGRVFKTVTIVATAMIALQGTLFILVVIFQCRPVSHYWLITFAPQPECINQTVHVTWAGSFNTFTDCVVVLFPIPRMLKLQISQRQRLVIIFLFAAGLLVCVAGAIRTYYTYNDLVSTDLTWDTYYVWISSSIELYIGASIPATKPFFRRMFTKPDLISERSDHYVISSNGKDPFSESSTNATSRTSRTSRTMSQPDIEMGDIRERDMRTKGHSNLDAIEEVRGSNNSISSFVNEGSEGDRRRRSDDSKAHDMGLEVRDGDMTPRSDEVFDYRRGSKDELIEGVRADMDVAIPGRAHLPRSSW</sequence>
<feature type="transmembrane region" description="Helical" evidence="7">
    <location>
        <begin position="27"/>
        <end position="48"/>
    </location>
</feature>
<dbReference type="Pfam" id="PF20684">
    <property type="entry name" value="Fung_rhodopsin"/>
    <property type="match status" value="1"/>
</dbReference>
<feature type="transmembrane region" description="Helical" evidence="7">
    <location>
        <begin position="100"/>
        <end position="119"/>
    </location>
</feature>